<proteinExistence type="predicted"/>
<keyword evidence="2" id="KW-1185">Reference proteome</keyword>
<organism evidence="1 2">
    <name type="scientific">Candidatus Magnetobacterium bavaricum</name>
    <dbReference type="NCBI Taxonomy" id="29290"/>
    <lineage>
        <taxon>Bacteria</taxon>
        <taxon>Pseudomonadati</taxon>
        <taxon>Nitrospirota</taxon>
        <taxon>Thermodesulfovibrionia</taxon>
        <taxon>Thermodesulfovibrionales</taxon>
        <taxon>Candidatus Magnetobacteriaceae</taxon>
        <taxon>Candidatus Magnetobacterium</taxon>
    </lineage>
</organism>
<dbReference type="Proteomes" id="UP000033423">
    <property type="component" value="Unassembled WGS sequence"/>
</dbReference>
<protein>
    <submittedName>
        <fullName evidence="1">Phage protein Gp37/Gp68</fullName>
    </submittedName>
</protein>
<name>A0A0F3GVU0_9BACT</name>
<gene>
    <name evidence="1" type="ORF">MBAV_001789</name>
</gene>
<sequence>MAFSSKIEWTESTWNPVTGCSKVSDGCRNCYAERLARRLKAMNNPRYVHGFDVTIHDDLIEMPLKWKTPRIIFVNSMSDLFHEKIPISFIKRVFDVMAEADRHIFQILTKRSERMAEISLKLPWPENVWMGVTVESQRYSYRISDLEKVPAYVRFLSIEPMLSPILQLPLKNIDWVVVGGESGPECRTMKAEWAGSVRDQCNASHVPFFFKQWGGIRKNITGRLLDGKTWDEMPKTLPQTFSETHPHLITA</sequence>
<dbReference type="InterPro" id="IPR011101">
    <property type="entry name" value="DUF5131"/>
</dbReference>
<dbReference type="Pfam" id="PF07505">
    <property type="entry name" value="DUF5131"/>
    <property type="match status" value="1"/>
</dbReference>
<dbReference type="EMBL" id="LACI01000774">
    <property type="protein sequence ID" value="KJU86021.1"/>
    <property type="molecule type" value="Genomic_DNA"/>
</dbReference>
<comment type="caution">
    <text evidence="1">The sequence shown here is derived from an EMBL/GenBank/DDBJ whole genome shotgun (WGS) entry which is preliminary data.</text>
</comment>
<evidence type="ECO:0000313" key="1">
    <source>
        <dbReference type="EMBL" id="KJU86021.1"/>
    </source>
</evidence>
<reference evidence="1 2" key="1">
    <citation type="submission" date="2015-02" db="EMBL/GenBank/DDBJ databases">
        <title>Single-cell genomics of uncultivated deep-branching MTB reveals a conserved set of magnetosome genes.</title>
        <authorList>
            <person name="Kolinko S."/>
            <person name="Richter M."/>
            <person name="Glockner F.O."/>
            <person name="Brachmann A."/>
            <person name="Schuler D."/>
        </authorList>
    </citation>
    <scope>NUCLEOTIDE SEQUENCE [LARGE SCALE GENOMIC DNA]</scope>
    <source>
        <strain evidence="1">TM-1</strain>
    </source>
</reference>
<dbReference type="PATRIC" id="fig|29290.4.peg.2372"/>
<evidence type="ECO:0000313" key="2">
    <source>
        <dbReference type="Proteomes" id="UP000033423"/>
    </source>
</evidence>
<dbReference type="AlphaFoldDB" id="A0A0F3GVU0"/>
<accession>A0A0F3GVU0</accession>